<comment type="caution">
    <text evidence="2">The sequence shown here is derived from an EMBL/GenBank/DDBJ whole genome shotgun (WGS) entry which is preliminary data.</text>
</comment>
<dbReference type="Pfam" id="PF21880">
    <property type="entry name" value="DUF6916"/>
    <property type="match status" value="1"/>
</dbReference>
<organism evidence="2 3">
    <name type="scientific">Photobacterium halotolerans</name>
    <dbReference type="NCBI Taxonomy" id="265726"/>
    <lineage>
        <taxon>Bacteria</taxon>
        <taxon>Pseudomonadati</taxon>
        <taxon>Pseudomonadota</taxon>
        <taxon>Gammaproteobacteria</taxon>
        <taxon>Vibrionales</taxon>
        <taxon>Vibrionaceae</taxon>
        <taxon>Photobacterium</taxon>
    </lineage>
</organism>
<protein>
    <recommendedName>
        <fullName evidence="1">DUF6916 domain-containing protein</fullName>
    </recommendedName>
</protein>
<dbReference type="PATRIC" id="fig|265726.11.peg.2208"/>
<evidence type="ECO:0000313" key="2">
    <source>
        <dbReference type="EMBL" id="KKD00996.1"/>
    </source>
</evidence>
<dbReference type="EMBL" id="JWYV01000002">
    <property type="protein sequence ID" value="KKD00996.1"/>
    <property type="molecule type" value="Genomic_DNA"/>
</dbReference>
<evidence type="ECO:0000313" key="3">
    <source>
        <dbReference type="Proteomes" id="UP000033633"/>
    </source>
</evidence>
<dbReference type="InterPro" id="IPR054209">
    <property type="entry name" value="DUF6916"/>
</dbReference>
<keyword evidence="3" id="KW-1185">Reference proteome</keyword>
<sequence length="98" mass="10781">MEQFTFERLEKLVGDNMSMSLDDGTSVDVEITGVTRTGTHSKTWESFALYLDSSGLNGAVEQGTYLFGHDSLGEASLFVSPNSEKELEVIFSRKVTHA</sequence>
<feature type="domain" description="DUF6916" evidence="1">
    <location>
        <begin position="4"/>
        <end position="87"/>
    </location>
</feature>
<dbReference type="RefSeq" id="WP_046219365.1">
    <property type="nucleotide sequence ID" value="NZ_JWYV01000002.1"/>
</dbReference>
<reference evidence="2 3" key="1">
    <citation type="submission" date="2014-12" db="EMBL/GenBank/DDBJ databases">
        <title>Mercury Reductase activity and rhizosphere competence traits in the genome of root associated Photobacterium halotolerans MELD1.</title>
        <authorList>
            <person name="Mathew D.C."/>
            <person name="Huang C.-C."/>
        </authorList>
    </citation>
    <scope>NUCLEOTIDE SEQUENCE [LARGE SCALE GENOMIC DNA]</scope>
    <source>
        <strain evidence="2 3">MELD1</strain>
    </source>
</reference>
<dbReference type="STRING" id="265726.KY46_04245"/>
<dbReference type="Proteomes" id="UP000033633">
    <property type="component" value="Unassembled WGS sequence"/>
</dbReference>
<accession>A0A0F5VFM7</accession>
<dbReference type="AlphaFoldDB" id="A0A0F5VFM7"/>
<dbReference type="OrthoDB" id="6271069at2"/>
<proteinExistence type="predicted"/>
<name>A0A0F5VFM7_9GAMM</name>
<gene>
    <name evidence="2" type="ORF">KY46_04245</name>
</gene>
<evidence type="ECO:0000259" key="1">
    <source>
        <dbReference type="Pfam" id="PF21880"/>
    </source>
</evidence>